<proteinExistence type="predicted"/>
<reference evidence="2 3" key="1">
    <citation type="submission" date="2019-03" db="EMBL/GenBank/DDBJ databases">
        <title>First draft genome of Liparis tanakae, snailfish: a comprehensive survey of snailfish specific genes.</title>
        <authorList>
            <person name="Kim W."/>
            <person name="Song I."/>
            <person name="Jeong J.-H."/>
            <person name="Kim D."/>
            <person name="Kim S."/>
            <person name="Ryu S."/>
            <person name="Song J.Y."/>
            <person name="Lee S.K."/>
        </authorList>
    </citation>
    <scope>NUCLEOTIDE SEQUENCE [LARGE SCALE GENOMIC DNA]</scope>
    <source>
        <tissue evidence="2">Muscle</tissue>
    </source>
</reference>
<comment type="caution">
    <text evidence="2">The sequence shown here is derived from an EMBL/GenBank/DDBJ whole genome shotgun (WGS) entry which is preliminary data.</text>
</comment>
<keyword evidence="1" id="KW-1133">Transmembrane helix</keyword>
<accession>A0A4Z2E8A9</accession>
<gene>
    <name evidence="2" type="primary">Mpeg1_0</name>
    <name evidence="2" type="ORF">EYF80_064836</name>
</gene>
<name>A0A4Z2E8A9_9TELE</name>
<protein>
    <submittedName>
        <fullName evidence="2">Macrophage-expressed gene 1 protein</fullName>
    </submittedName>
</protein>
<feature type="transmembrane region" description="Helical" evidence="1">
    <location>
        <begin position="44"/>
        <end position="66"/>
    </location>
</feature>
<evidence type="ECO:0000256" key="1">
    <source>
        <dbReference type="SAM" id="Phobius"/>
    </source>
</evidence>
<dbReference type="AlphaFoldDB" id="A0A4Z2E8A9"/>
<dbReference type="EMBL" id="SRLO01013620">
    <property type="protein sequence ID" value="TNN25037.1"/>
    <property type="molecule type" value="Genomic_DNA"/>
</dbReference>
<keyword evidence="3" id="KW-1185">Reference proteome</keyword>
<dbReference type="Proteomes" id="UP000314294">
    <property type="component" value="Unassembled WGS sequence"/>
</dbReference>
<organism evidence="2 3">
    <name type="scientific">Liparis tanakae</name>
    <name type="common">Tanaka's snailfish</name>
    <dbReference type="NCBI Taxonomy" id="230148"/>
    <lineage>
        <taxon>Eukaryota</taxon>
        <taxon>Metazoa</taxon>
        <taxon>Chordata</taxon>
        <taxon>Craniata</taxon>
        <taxon>Vertebrata</taxon>
        <taxon>Euteleostomi</taxon>
        <taxon>Actinopterygii</taxon>
        <taxon>Neopterygii</taxon>
        <taxon>Teleostei</taxon>
        <taxon>Neoteleostei</taxon>
        <taxon>Acanthomorphata</taxon>
        <taxon>Eupercaria</taxon>
        <taxon>Perciformes</taxon>
        <taxon>Cottioidei</taxon>
        <taxon>Cottales</taxon>
        <taxon>Liparidae</taxon>
        <taxon>Liparis</taxon>
    </lineage>
</organism>
<evidence type="ECO:0000313" key="3">
    <source>
        <dbReference type="Proteomes" id="UP000314294"/>
    </source>
</evidence>
<evidence type="ECO:0000313" key="2">
    <source>
        <dbReference type="EMBL" id="TNN25037.1"/>
    </source>
</evidence>
<keyword evidence="1" id="KW-0472">Membrane</keyword>
<sequence length="95" mass="10542">MTDGDMSWIRVGKTKAWKQAKPEEIKAMVEKLNPESSRMSGGQIAGLVFGLIGMMALVVIVAVVLVKRRRRLGAVSNEEILKPYSPHEAKMPHIK</sequence>
<keyword evidence="1" id="KW-0812">Transmembrane</keyword>